<dbReference type="EMBL" id="AP025293">
    <property type="protein sequence ID" value="BDD00737.1"/>
    <property type="molecule type" value="Genomic_DNA"/>
</dbReference>
<keyword evidence="1" id="KW-0175">Coiled coil</keyword>
<keyword evidence="2" id="KW-0614">Plasmid</keyword>
<feature type="coiled-coil region" evidence="1">
    <location>
        <begin position="43"/>
        <end position="75"/>
    </location>
</feature>
<accession>A0ABM7VID4</accession>
<evidence type="ECO:0000256" key="1">
    <source>
        <dbReference type="SAM" id="Coils"/>
    </source>
</evidence>
<name>A0ABM7VID4_9BACT</name>
<dbReference type="RefSeq" id="WP_338398538.1">
    <property type="nucleotide sequence ID" value="NZ_AP025293.1"/>
</dbReference>
<protein>
    <submittedName>
        <fullName evidence="2">Uncharacterized protein</fullName>
    </submittedName>
</protein>
<reference evidence="2 3" key="1">
    <citation type="submission" date="2021-12" db="EMBL/GenBank/DDBJ databases">
        <title>Genome sequencing of bacteria with rrn-lacking chromosome and rrn-plasmid.</title>
        <authorList>
            <person name="Anda M."/>
            <person name="Iwasaki W."/>
        </authorList>
    </citation>
    <scope>NUCLEOTIDE SEQUENCE [LARGE SCALE GENOMIC DNA]</scope>
    <source>
        <strain evidence="2 3">NBRC 101262</strain>
        <plasmid evidence="2 3">pPP1</plasmid>
    </source>
</reference>
<organism evidence="2 3">
    <name type="scientific">Persicobacter psychrovividus</name>
    <dbReference type="NCBI Taxonomy" id="387638"/>
    <lineage>
        <taxon>Bacteria</taxon>
        <taxon>Pseudomonadati</taxon>
        <taxon>Bacteroidota</taxon>
        <taxon>Cytophagia</taxon>
        <taxon>Cytophagales</taxon>
        <taxon>Persicobacteraceae</taxon>
        <taxon>Persicobacter</taxon>
    </lineage>
</organism>
<gene>
    <name evidence="2" type="ORF">PEPS_30170</name>
</gene>
<sequence>MQRFVEVLIPSEQIQNFGSVDGFSVAVKEAQLRRERLAYNLSVQNYRDKNEAADLQRRQLQIVELEAQKQVLQTKIDNETNPDKLRELDIDKRKVEISIEDRSYDLEMANRSDFTDVQAKINWENEMELLDELMVALCTEFATGAIGSGTIIYNEVEYTA</sequence>
<evidence type="ECO:0000313" key="2">
    <source>
        <dbReference type="EMBL" id="BDD00737.1"/>
    </source>
</evidence>
<evidence type="ECO:0000313" key="3">
    <source>
        <dbReference type="Proteomes" id="UP001354989"/>
    </source>
</evidence>
<dbReference type="Proteomes" id="UP001354989">
    <property type="component" value="Plasmid pPP1"/>
</dbReference>
<proteinExistence type="predicted"/>
<geneLocation type="plasmid" evidence="2 3">
    <name>pPP1</name>
</geneLocation>
<keyword evidence="3" id="KW-1185">Reference proteome</keyword>